<dbReference type="SUPFAM" id="SSF56219">
    <property type="entry name" value="DNase I-like"/>
    <property type="match status" value="1"/>
</dbReference>
<dbReference type="GO" id="GO:0004519">
    <property type="term" value="F:endonuclease activity"/>
    <property type="evidence" value="ECO:0007669"/>
    <property type="project" value="UniProtKB-KW"/>
</dbReference>
<evidence type="ECO:0000256" key="1">
    <source>
        <dbReference type="SAM" id="Phobius"/>
    </source>
</evidence>
<sequence>MLRILLLFIATLCLIGLNYWSFTGIFNDRNIVFRYLNYFGYYIPILALFITIAGFCFSRYRSVRALLILLLLPTATIPYYLATADFGGKAQSNLPDNSQSLSSLTLSFVTFSKMSRNNNYSEIAKILDCQKYDVIVVQEISDLDKVLAAKPEIAEHCHYAYAGMPEKFLTIFSKYPISDASADQIANVNMFRVSLPGQNINVLTTRLAKTFDDRGLETQRRQVEQLALLVENLSGATILAGDFNSTPHNYPIFKIKQHMTYASPEGFFMSTFTFPADGRRLGILGALIRIDHIFYKNVVLNSVEVMKNNFGSDHYPVHALFTIPIMAATVQQSKGLGE</sequence>
<dbReference type="Pfam" id="PF03372">
    <property type="entry name" value="Exo_endo_phos"/>
    <property type="match status" value="1"/>
</dbReference>
<organism evidence="3 4">
    <name type="scientific">Oceanobacter antarcticus</name>
    <dbReference type="NCBI Taxonomy" id="3133425"/>
    <lineage>
        <taxon>Bacteria</taxon>
        <taxon>Pseudomonadati</taxon>
        <taxon>Pseudomonadota</taxon>
        <taxon>Gammaproteobacteria</taxon>
        <taxon>Oceanospirillales</taxon>
        <taxon>Oceanospirillaceae</taxon>
        <taxon>Oceanobacter</taxon>
    </lineage>
</organism>
<dbReference type="Proteomes" id="UP001620597">
    <property type="component" value="Unassembled WGS sequence"/>
</dbReference>
<reference evidence="3 4" key="1">
    <citation type="submission" date="2024-03" db="EMBL/GenBank/DDBJ databases">
        <title>High-quality draft genome sequence of Oceanobacter sp. wDCs-4.</title>
        <authorList>
            <person name="Dong C."/>
        </authorList>
    </citation>
    <scope>NUCLEOTIDE SEQUENCE [LARGE SCALE GENOMIC DNA]</scope>
    <source>
        <strain evidence="4">wDCs-4</strain>
    </source>
</reference>
<name>A0ABW8NEH1_9GAMM</name>
<keyword evidence="3" id="KW-0255">Endonuclease</keyword>
<keyword evidence="3" id="KW-0378">Hydrolase</keyword>
<evidence type="ECO:0000313" key="3">
    <source>
        <dbReference type="EMBL" id="MFK4751347.1"/>
    </source>
</evidence>
<feature type="transmembrane region" description="Helical" evidence="1">
    <location>
        <begin position="65"/>
        <end position="82"/>
    </location>
</feature>
<keyword evidence="1" id="KW-1133">Transmembrane helix</keyword>
<dbReference type="PANTHER" id="PTHR14859">
    <property type="entry name" value="CALCOFLUOR WHITE HYPERSENSITIVE PROTEIN PRECURSOR"/>
    <property type="match status" value="1"/>
</dbReference>
<gene>
    <name evidence="3" type="ORF">WG929_02890</name>
</gene>
<dbReference type="RefSeq" id="WP_416204821.1">
    <property type="nucleotide sequence ID" value="NZ_JBBKTX010000003.1"/>
</dbReference>
<keyword evidence="4" id="KW-1185">Reference proteome</keyword>
<keyword evidence="3" id="KW-0540">Nuclease</keyword>
<feature type="transmembrane region" description="Helical" evidence="1">
    <location>
        <begin position="39"/>
        <end position="58"/>
    </location>
</feature>
<keyword evidence="1" id="KW-0472">Membrane</keyword>
<dbReference type="InterPro" id="IPR051916">
    <property type="entry name" value="GPI-anchor_lipid_remodeler"/>
</dbReference>
<dbReference type="PANTHER" id="PTHR14859:SF1">
    <property type="entry name" value="PGAP2-INTERACTING PROTEIN"/>
    <property type="match status" value="1"/>
</dbReference>
<dbReference type="Gene3D" id="3.60.10.10">
    <property type="entry name" value="Endonuclease/exonuclease/phosphatase"/>
    <property type="match status" value="1"/>
</dbReference>
<comment type="caution">
    <text evidence="3">The sequence shown here is derived from an EMBL/GenBank/DDBJ whole genome shotgun (WGS) entry which is preliminary data.</text>
</comment>
<feature type="domain" description="Endonuclease/exonuclease/phosphatase" evidence="2">
    <location>
        <begin position="129"/>
        <end position="314"/>
    </location>
</feature>
<keyword evidence="1" id="KW-0812">Transmembrane</keyword>
<protein>
    <submittedName>
        <fullName evidence="3">Endonuclease/exonuclease/phosphatase family protein</fullName>
    </submittedName>
</protein>
<dbReference type="InterPro" id="IPR005135">
    <property type="entry name" value="Endo/exonuclease/phosphatase"/>
</dbReference>
<evidence type="ECO:0000313" key="4">
    <source>
        <dbReference type="Proteomes" id="UP001620597"/>
    </source>
</evidence>
<dbReference type="InterPro" id="IPR036691">
    <property type="entry name" value="Endo/exonu/phosph_ase_sf"/>
</dbReference>
<proteinExistence type="predicted"/>
<dbReference type="EMBL" id="JBBKTX010000003">
    <property type="protein sequence ID" value="MFK4751347.1"/>
    <property type="molecule type" value="Genomic_DNA"/>
</dbReference>
<evidence type="ECO:0000259" key="2">
    <source>
        <dbReference type="Pfam" id="PF03372"/>
    </source>
</evidence>
<accession>A0ABW8NEH1</accession>